<dbReference type="RefSeq" id="YP_013605358.1">
    <property type="nucleotide sequence ID" value="NC_133305.1"/>
</dbReference>
<protein>
    <submittedName>
        <fullName evidence="1">Uncharacterized protein</fullName>
    </submittedName>
</protein>
<dbReference type="EMBL" id="BK063677">
    <property type="protein sequence ID" value="DBA35395.1"/>
    <property type="molecule type" value="Genomic_DNA"/>
</dbReference>
<evidence type="ECO:0000313" key="2">
    <source>
        <dbReference type="Proteomes" id="UP001302529"/>
    </source>
</evidence>
<evidence type="ECO:0000313" key="1">
    <source>
        <dbReference type="EMBL" id="DBA35395.1"/>
    </source>
</evidence>
<organism evidence="1 2">
    <name type="scientific">Caudoviricetes sp. vir080</name>
    <dbReference type="NCBI Taxonomy" id="3068353"/>
    <lineage>
        <taxon>Viruses</taxon>
        <taxon>Duplodnaviria</taxon>
        <taxon>Heunggongvirae</taxon>
        <taxon>Uroviricota</taxon>
        <taxon>Caudoviricetes</taxon>
    </lineage>
</organism>
<dbReference type="Proteomes" id="UP001302529">
    <property type="component" value="Segment"/>
</dbReference>
<sequence length="48" mass="5702">MPEIILEFGKLMSVTDTENWEKIHHIGDKIAEELNLEYFGYYNAKEEL</sequence>
<keyword evidence="2" id="KW-1185">Reference proteome</keyword>
<proteinExistence type="predicted"/>
<name>A0AA87CIA2_9CAUD</name>
<accession>A0AA87CIA2</accession>
<gene>
    <name evidence="1" type="ORF">vir080_00022</name>
</gene>
<dbReference type="GeneID" id="300198792"/>
<reference evidence="1 2" key="1">
    <citation type="journal article" date="2023" name="Nat. Microbiol.">
        <title>A compendium of viruses from methanogenic archaea reveals their diversity and adaptations to the gut environment.</title>
        <authorList>
            <person name="Medvedeva S."/>
            <person name="Borrel G."/>
            <person name="Krupovic M."/>
            <person name="Gribaldo S."/>
        </authorList>
    </citation>
    <scope>NUCLEOTIDE SEQUENCE [LARGE SCALE GENOMIC DNA]</scope>
</reference>